<reference evidence="1" key="1">
    <citation type="submission" date="2019-11" db="EMBL/GenBank/DDBJ databases">
        <title>Nori genome reveals adaptations in red seaweeds to the harsh intertidal environment.</title>
        <authorList>
            <person name="Wang D."/>
            <person name="Mao Y."/>
        </authorList>
    </citation>
    <scope>NUCLEOTIDE SEQUENCE</scope>
    <source>
        <tissue evidence="1">Gametophyte</tissue>
    </source>
</reference>
<dbReference type="EMBL" id="CM020618">
    <property type="protein sequence ID" value="KAK1857415.1"/>
    <property type="molecule type" value="Genomic_DNA"/>
</dbReference>
<comment type="caution">
    <text evidence="1">The sequence shown here is derived from an EMBL/GenBank/DDBJ whole genome shotgun (WGS) entry which is preliminary data.</text>
</comment>
<evidence type="ECO:0000313" key="2">
    <source>
        <dbReference type="Proteomes" id="UP000798662"/>
    </source>
</evidence>
<name>A0ACC3BHR7_PYRYE</name>
<accession>A0ACC3BHR7</accession>
<proteinExistence type="predicted"/>
<gene>
    <name evidence="1" type="ORF">I4F81_000034</name>
</gene>
<organism evidence="1 2">
    <name type="scientific">Pyropia yezoensis</name>
    <name type="common">Susabi-nori</name>
    <name type="synonym">Porphyra yezoensis</name>
    <dbReference type="NCBI Taxonomy" id="2788"/>
    <lineage>
        <taxon>Eukaryota</taxon>
        <taxon>Rhodophyta</taxon>
        <taxon>Bangiophyceae</taxon>
        <taxon>Bangiales</taxon>
        <taxon>Bangiaceae</taxon>
        <taxon>Pyropia</taxon>
    </lineage>
</organism>
<evidence type="ECO:0000313" key="1">
    <source>
        <dbReference type="EMBL" id="KAK1857415.1"/>
    </source>
</evidence>
<dbReference type="Proteomes" id="UP000798662">
    <property type="component" value="Chromosome 1"/>
</dbReference>
<protein>
    <submittedName>
        <fullName evidence="1">Uncharacterized protein</fullName>
    </submittedName>
</protein>
<sequence>MDWVGRMRPPPPRRRETGSVVKAAAAAAVVVAASAAGARAAVVVSQSPSWAAAGSRWLAPLSGGGGGGMSVAAPPAVVGLPGVAARDDVTAGALAVSVTGKVTVGDGGAYSDYFNADVYYGYNGGCGRSRLVIKTPSQSADCALSPGQSTGTEYILQARTTGGSSPLPGWRRGCPL</sequence>
<keyword evidence="2" id="KW-1185">Reference proteome</keyword>